<organism evidence="2 3">
    <name type="scientific">Leeia speluncae</name>
    <dbReference type="NCBI Taxonomy" id="2884804"/>
    <lineage>
        <taxon>Bacteria</taxon>
        <taxon>Pseudomonadati</taxon>
        <taxon>Pseudomonadota</taxon>
        <taxon>Betaproteobacteria</taxon>
        <taxon>Neisseriales</taxon>
        <taxon>Leeiaceae</taxon>
        <taxon>Leeia</taxon>
    </lineage>
</organism>
<keyword evidence="3" id="KW-1185">Reference proteome</keyword>
<evidence type="ECO:0000313" key="2">
    <source>
        <dbReference type="EMBL" id="MCB6182683.1"/>
    </source>
</evidence>
<feature type="compositionally biased region" description="Polar residues" evidence="1">
    <location>
        <begin position="1"/>
        <end position="24"/>
    </location>
</feature>
<dbReference type="EMBL" id="JAJBZT010000002">
    <property type="protein sequence ID" value="MCB6182683.1"/>
    <property type="molecule type" value="Genomic_DNA"/>
</dbReference>
<reference evidence="2" key="1">
    <citation type="submission" date="2021-10" db="EMBL/GenBank/DDBJ databases">
        <title>The complete genome sequence of Leeia sp. TBRC 13508.</title>
        <authorList>
            <person name="Charoenyingcharoen P."/>
            <person name="Yukphan P."/>
        </authorList>
    </citation>
    <scope>NUCLEOTIDE SEQUENCE</scope>
    <source>
        <strain evidence="2">TBRC 13508</strain>
    </source>
</reference>
<evidence type="ECO:0000313" key="3">
    <source>
        <dbReference type="Proteomes" id="UP001165395"/>
    </source>
</evidence>
<dbReference type="Proteomes" id="UP001165395">
    <property type="component" value="Unassembled WGS sequence"/>
</dbReference>
<gene>
    <name evidence="2" type="ORF">LIN78_03835</name>
</gene>
<comment type="caution">
    <text evidence="2">The sequence shown here is derived from an EMBL/GenBank/DDBJ whole genome shotgun (WGS) entry which is preliminary data.</text>
</comment>
<dbReference type="RefSeq" id="WP_227178667.1">
    <property type="nucleotide sequence ID" value="NZ_JAJBZT010000002.1"/>
</dbReference>
<protein>
    <submittedName>
        <fullName evidence="2">Uncharacterized protein</fullName>
    </submittedName>
</protein>
<accession>A0ABS8D3U9</accession>
<sequence length="53" mass="5606">MGQWQSPLPNQQQTLANQGDNASSLVGRGKPKKAIATSRGKQLDGDQTAINAE</sequence>
<proteinExistence type="predicted"/>
<feature type="region of interest" description="Disordered" evidence="1">
    <location>
        <begin position="1"/>
        <end position="53"/>
    </location>
</feature>
<evidence type="ECO:0000256" key="1">
    <source>
        <dbReference type="SAM" id="MobiDB-lite"/>
    </source>
</evidence>
<name>A0ABS8D3U9_9NEIS</name>